<reference evidence="2" key="1">
    <citation type="journal article" date="2014" name="Genome Announc.">
        <title>Draft genome sequence of Rhodosporidium toruloides CECT1137, an oleaginous yeast of biotechnological interest.</title>
        <authorList>
            <person name="Morin N."/>
            <person name="Calcas X."/>
            <person name="Devillers H."/>
            <person name="Durrens P."/>
            <person name="Sherman D.J."/>
            <person name="Nicaud J.-M."/>
            <person name="Neuveglise C."/>
        </authorList>
    </citation>
    <scope>NUCLEOTIDE SEQUENCE</scope>
    <source>
        <strain evidence="2">CECT1137</strain>
    </source>
</reference>
<gene>
    <name evidence="2" type="ORF">RHTO0S_09e07822g</name>
</gene>
<dbReference type="AlphaFoldDB" id="A0A061B9Z6"/>
<evidence type="ECO:0000256" key="1">
    <source>
        <dbReference type="SAM" id="MobiDB-lite"/>
    </source>
</evidence>
<evidence type="ECO:0000313" key="2">
    <source>
        <dbReference type="EMBL" id="CDR44705.1"/>
    </source>
</evidence>
<feature type="region of interest" description="Disordered" evidence="1">
    <location>
        <begin position="1"/>
        <end position="33"/>
    </location>
</feature>
<name>A0A061B9Z6_RHOTO</name>
<sequence>MSHSSLPEGQEDGTTVGGLARDEEPNNEPVGLPSLPDELIARIYRSHIFVPNLNYPEINVAYQWRLTCINRRIYHLARPLAFNHLAINDADSWMPSLLVFLAAQAVPLPSTTSLLVQVETQTIPLVMVMAPRLLPNLTTLVLGIGSQGEDDRYVLPRYVTDVLPHFQQLQRLQVEDFESLEDEDFDICRLSSLKDLILKRGATTQLSFLRHGADLPLRYLELLPIAAEDIPIDLAIPWGHLRSLTLILYGASAAYTAILDKLKLHLTTHPDRQLPLHSLAINAPWQDLLASSVKPEHQDVAPFLAFLEAALRHSAIIRLKIDHLTIWPLRKPLLRYKALHRLRLDLCDPTPDDAKQRDRLPLTDIFYILLNFPCLQYLFLDATSLHDCLDGHHLLKQPTLANSPHLPIFEPTLSALVQSLQSTTVISFSFRPIEPFGLFTHRQLRWTRRSPQEPFVFSLWTLGC</sequence>
<proteinExistence type="predicted"/>
<organism evidence="2">
    <name type="scientific">Rhodotorula toruloides</name>
    <name type="common">Yeast</name>
    <name type="synonym">Rhodosporidium toruloides</name>
    <dbReference type="NCBI Taxonomy" id="5286"/>
    <lineage>
        <taxon>Eukaryota</taxon>
        <taxon>Fungi</taxon>
        <taxon>Dikarya</taxon>
        <taxon>Basidiomycota</taxon>
        <taxon>Pucciniomycotina</taxon>
        <taxon>Microbotryomycetes</taxon>
        <taxon>Sporidiobolales</taxon>
        <taxon>Sporidiobolaceae</taxon>
        <taxon>Rhodotorula</taxon>
    </lineage>
</organism>
<dbReference type="EMBL" id="LK052944">
    <property type="protein sequence ID" value="CDR44705.1"/>
    <property type="molecule type" value="Genomic_DNA"/>
</dbReference>
<accession>A0A061B9Z6</accession>
<protein>
    <submittedName>
        <fullName evidence="2">RHTO0S09e07822g1_1</fullName>
    </submittedName>
</protein>